<sequence length="245" mass="27649">MFKKILIILCTTLAAAYLLLAITAFNRQPAGQACTGLELLIKDSLNASFITSQELLSLLDKEGLNPVGKKLDEVNTQQMEAALDKHTLIDAAECYKTPGGKVCVEVVQRIPILRIMSDNGEDYYIDNKGNEMPTSTKCTAHLAVVTGHVSKEFAARELYPFGLFLQGNDFWNAQTEQIHVLADRTVELVPRVGDHLIYLGKLKHYQNKLQRVKLFYEKALSQVGWNKYSRINVEFDNQIICTRRE</sequence>
<organism evidence="1 2">
    <name type="scientific">Candidatus Bacteroides merdipullorum</name>
    <dbReference type="NCBI Taxonomy" id="2838474"/>
    <lineage>
        <taxon>Bacteria</taxon>
        <taxon>Pseudomonadati</taxon>
        <taxon>Bacteroidota</taxon>
        <taxon>Bacteroidia</taxon>
        <taxon>Bacteroidales</taxon>
        <taxon>Bacteroidaceae</taxon>
        <taxon>Bacteroides</taxon>
    </lineage>
</organism>
<protein>
    <submittedName>
        <fullName evidence="1">Cell division protein FtsQ</fullName>
    </submittedName>
</protein>
<reference evidence="1" key="1">
    <citation type="journal article" date="2021" name="PeerJ">
        <title>Extensive microbial diversity within the chicken gut microbiome revealed by metagenomics and culture.</title>
        <authorList>
            <person name="Gilroy R."/>
            <person name="Ravi A."/>
            <person name="Getino M."/>
            <person name="Pursley I."/>
            <person name="Horton D.L."/>
            <person name="Alikhan N.F."/>
            <person name="Baker D."/>
            <person name="Gharbi K."/>
            <person name="Hall N."/>
            <person name="Watson M."/>
            <person name="Adriaenssens E.M."/>
            <person name="Foster-Nyarko E."/>
            <person name="Jarju S."/>
            <person name="Secka A."/>
            <person name="Antonio M."/>
            <person name="Oren A."/>
            <person name="Chaudhuri R.R."/>
            <person name="La Ragione R."/>
            <person name="Hildebrand F."/>
            <person name="Pallen M.J."/>
        </authorList>
    </citation>
    <scope>NUCLEOTIDE SEQUENCE</scope>
    <source>
        <strain evidence="1">ChiHjej12B11-24981</strain>
    </source>
</reference>
<comment type="caution">
    <text evidence="1">The sequence shown here is derived from an EMBL/GenBank/DDBJ whole genome shotgun (WGS) entry which is preliminary data.</text>
</comment>
<name>A0A9D2A3Q5_9BACE</name>
<keyword evidence="1" id="KW-0131">Cell cycle</keyword>
<dbReference type="EMBL" id="DXCK01000078">
    <property type="protein sequence ID" value="HIZ01708.1"/>
    <property type="molecule type" value="Genomic_DNA"/>
</dbReference>
<proteinExistence type="predicted"/>
<dbReference type="Proteomes" id="UP000824023">
    <property type="component" value="Unassembled WGS sequence"/>
</dbReference>
<gene>
    <name evidence="1" type="ORF">H9819_05555</name>
</gene>
<dbReference type="GO" id="GO:0051301">
    <property type="term" value="P:cell division"/>
    <property type="evidence" value="ECO:0007669"/>
    <property type="project" value="UniProtKB-KW"/>
</dbReference>
<keyword evidence="1" id="KW-0132">Cell division</keyword>
<dbReference type="AlphaFoldDB" id="A0A9D2A3Q5"/>
<accession>A0A9D2A3Q5</accession>
<evidence type="ECO:0000313" key="1">
    <source>
        <dbReference type="EMBL" id="HIZ01708.1"/>
    </source>
</evidence>
<evidence type="ECO:0000313" key="2">
    <source>
        <dbReference type="Proteomes" id="UP000824023"/>
    </source>
</evidence>
<reference evidence="1" key="2">
    <citation type="submission" date="2021-04" db="EMBL/GenBank/DDBJ databases">
        <authorList>
            <person name="Gilroy R."/>
        </authorList>
    </citation>
    <scope>NUCLEOTIDE SEQUENCE</scope>
    <source>
        <strain evidence="1">ChiHjej12B11-24981</strain>
    </source>
</reference>